<dbReference type="EMBL" id="JAGKQM010000002">
    <property type="protein sequence ID" value="KAH0938931.1"/>
    <property type="molecule type" value="Genomic_DNA"/>
</dbReference>
<protein>
    <submittedName>
        <fullName evidence="3">Uncharacterized protein</fullName>
    </submittedName>
</protein>
<feature type="compositionally biased region" description="Basic and acidic residues" evidence="1">
    <location>
        <begin position="229"/>
        <end position="248"/>
    </location>
</feature>
<feature type="signal peptide" evidence="2">
    <location>
        <begin position="1"/>
        <end position="20"/>
    </location>
</feature>
<evidence type="ECO:0000256" key="1">
    <source>
        <dbReference type="SAM" id="MobiDB-lite"/>
    </source>
</evidence>
<keyword evidence="2" id="KW-0732">Signal</keyword>
<feature type="region of interest" description="Disordered" evidence="1">
    <location>
        <begin position="212"/>
        <end position="248"/>
    </location>
</feature>
<gene>
    <name evidence="3" type="ORF">HID58_006392</name>
</gene>
<sequence length="248" mass="28122">MNRFSCFLFAIVLCVGLGNSKLFERNLIQFRNSLGPENVLTIERARLRLPSFESRTIFSRTRLIAHYGREMAVKSIMHIFWHTKLVVCILIKNFWDCREDGIYFTHENPASNSDSTLPQREEASAMKGTTVKEIASTEIETDSAKVCLELENGLDLVNERLEQGVDSLDEDGMDLKETLAMLRKRGEKKKLFKTTVSLAGATTKKRMVQAFLSPRKRNRNKAMAYPGDGVKKAEEKGSSNSKEDIPKP</sequence>
<keyword evidence="4" id="KW-1185">Reference proteome</keyword>
<reference evidence="3 4" key="1">
    <citation type="submission" date="2021-05" db="EMBL/GenBank/DDBJ databases">
        <title>Genome Assembly of Synthetic Allotetraploid Brassica napus Reveals Homoeologous Exchanges between Subgenomes.</title>
        <authorList>
            <person name="Davis J.T."/>
        </authorList>
    </citation>
    <scope>NUCLEOTIDE SEQUENCE [LARGE SCALE GENOMIC DNA]</scope>
    <source>
        <strain evidence="4">cv. Da-Ae</strain>
        <tissue evidence="3">Seedling</tissue>
    </source>
</reference>
<evidence type="ECO:0000313" key="3">
    <source>
        <dbReference type="EMBL" id="KAH0938931.1"/>
    </source>
</evidence>
<evidence type="ECO:0000256" key="2">
    <source>
        <dbReference type="SAM" id="SignalP"/>
    </source>
</evidence>
<organism evidence="3 4">
    <name type="scientific">Brassica napus</name>
    <name type="common">Rape</name>
    <dbReference type="NCBI Taxonomy" id="3708"/>
    <lineage>
        <taxon>Eukaryota</taxon>
        <taxon>Viridiplantae</taxon>
        <taxon>Streptophyta</taxon>
        <taxon>Embryophyta</taxon>
        <taxon>Tracheophyta</taxon>
        <taxon>Spermatophyta</taxon>
        <taxon>Magnoliopsida</taxon>
        <taxon>eudicotyledons</taxon>
        <taxon>Gunneridae</taxon>
        <taxon>Pentapetalae</taxon>
        <taxon>rosids</taxon>
        <taxon>malvids</taxon>
        <taxon>Brassicales</taxon>
        <taxon>Brassicaceae</taxon>
        <taxon>Brassiceae</taxon>
        <taxon>Brassica</taxon>
    </lineage>
</organism>
<accession>A0ABQ8EEA0</accession>
<dbReference type="Proteomes" id="UP000824890">
    <property type="component" value="Unassembled WGS sequence"/>
</dbReference>
<comment type="caution">
    <text evidence="3">The sequence shown here is derived from an EMBL/GenBank/DDBJ whole genome shotgun (WGS) entry which is preliminary data.</text>
</comment>
<evidence type="ECO:0000313" key="4">
    <source>
        <dbReference type="Proteomes" id="UP000824890"/>
    </source>
</evidence>
<feature type="chain" id="PRO_5045906802" evidence="2">
    <location>
        <begin position="21"/>
        <end position="248"/>
    </location>
</feature>
<proteinExistence type="predicted"/>
<name>A0ABQ8EEA0_BRANA</name>